<evidence type="ECO:0000313" key="3">
    <source>
        <dbReference type="Proteomes" id="UP001154078"/>
    </source>
</evidence>
<evidence type="ECO:0000313" key="2">
    <source>
        <dbReference type="EMBL" id="CAH0562916.1"/>
    </source>
</evidence>
<keyword evidence="3" id="KW-1185">Reference proteome</keyword>
<feature type="region of interest" description="Disordered" evidence="1">
    <location>
        <begin position="287"/>
        <end position="306"/>
    </location>
</feature>
<feature type="compositionally biased region" description="Basic residues" evidence="1">
    <location>
        <begin position="375"/>
        <end position="386"/>
    </location>
</feature>
<feature type="compositionally biased region" description="Basic and acidic residues" evidence="1">
    <location>
        <begin position="359"/>
        <end position="374"/>
    </location>
</feature>
<proteinExistence type="predicted"/>
<dbReference type="PANTHER" id="PTHR46601:SF1">
    <property type="entry name" value="ADF-H DOMAIN-CONTAINING PROTEIN"/>
    <property type="match status" value="1"/>
</dbReference>
<dbReference type="Proteomes" id="UP001154078">
    <property type="component" value="Chromosome 8"/>
</dbReference>
<feature type="compositionally biased region" description="Basic and acidic residues" evidence="1">
    <location>
        <begin position="292"/>
        <end position="306"/>
    </location>
</feature>
<sequence length="402" mass="46220">MYCSNVDITANEANDQPSTSYSTDQIIESEFSDNFSDSEEDFKSDPNFENNDVGYSLKLEKIEYPDISIGLSKFRYLRPLECIMAGQTGTHNICVCKMHQNVALKIHGIKRELQKYKITFNKSMGDFIKESVCELPKPGCFLYDCEECPGTAAIMKKVEEIMTENNVTQVTFSQWINTDRCDIVQISEKTEKFLEALGNDLYLVLKHDFLSKTQGAYFVEKKSAVCNGEFVVSLDFAENYTFQIQDAIQSHHWSNTQATIHPYNNENILQQTQEVFQNDVNQLDPNIPLESSLHKEPNPSTEEKRQKVQNVIETNILTVNRVPKEIPESDINIRFRESSRKMSRKPAFEAKNFVNSDPEFQRRDLVEHLPDFKPRGARTMKSRGRGRSSYQASRGESHRESP</sequence>
<evidence type="ECO:0000256" key="1">
    <source>
        <dbReference type="SAM" id="MobiDB-lite"/>
    </source>
</evidence>
<organism evidence="2 3">
    <name type="scientific">Brassicogethes aeneus</name>
    <name type="common">Rape pollen beetle</name>
    <name type="synonym">Meligethes aeneus</name>
    <dbReference type="NCBI Taxonomy" id="1431903"/>
    <lineage>
        <taxon>Eukaryota</taxon>
        <taxon>Metazoa</taxon>
        <taxon>Ecdysozoa</taxon>
        <taxon>Arthropoda</taxon>
        <taxon>Hexapoda</taxon>
        <taxon>Insecta</taxon>
        <taxon>Pterygota</taxon>
        <taxon>Neoptera</taxon>
        <taxon>Endopterygota</taxon>
        <taxon>Coleoptera</taxon>
        <taxon>Polyphaga</taxon>
        <taxon>Cucujiformia</taxon>
        <taxon>Nitidulidae</taxon>
        <taxon>Meligethinae</taxon>
        <taxon>Brassicogethes</taxon>
    </lineage>
</organism>
<accession>A0A9P0BIX7</accession>
<reference evidence="2" key="1">
    <citation type="submission" date="2021-12" db="EMBL/GenBank/DDBJ databases">
        <authorList>
            <person name="King R."/>
        </authorList>
    </citation>
    <scope>NUCLEOTIDE SEQUENCE</scope>
</reference>
<feature type="region of interest" description="Disordered" evidence="1">
    <location>
        <begin position="355"/>
        <end position="402"/>
    </location>
</feature>
<dbReference type="PANTHER" id="PTHR46601">
    <property type="entry name" value="ULP_PROTEASE DOMAIN-CONTAINING PROTEIN"/>
    <property type="match status" value="1"/>
</dbReference>
<dbReference type="OrthoDB" id="8065116at2759"/>
<name>A0A9P0BIX7_BRAAE</name>
<gene>
    <name evidence="2" type="ORF">MELIAE_LOCUS11929</name>
</gene>
<protein>
    <submittedName>
        <fullName evidence="2">Uncharacterized protein</fullName>
    </submittedName>
</protein>
<dbReference type="AlphaFoldDB" id="A0A9P0BIX7"/>
<dbReference type="EMBL" id="OV121139">
    <property type="protein sequence ID" value="CAH0562916.1"/>
    <property type="molecule type" value="Genomic_DNA"/>
</dbReference>